<feature type="region of interest" description="Disordered" evidence="5">
    <location>
        <begin position="80"/>
        <end position="168"/>
    </location>
</feature>
<evidence type="ECO:0000259" key="6">
    <source>
        <dbReference type="PROSITE" id="PS50119"/>
    </source>
</evidence>
<dbReference type="AlphaFoldDB" id="A0AAV3RGW6"/>
<evidence type="ECO:0000256" key="5">
    <source>
        <dbReference type="SAM" id="MobiDB-lite"/>
    </source>
</evidence>
<dbReference type="Pfam" id="PF00643">
    <property type="entry name" value="zf-B_box"/>
    <property type="match status" value="1"/>
</dbReference>
<evidence type="ECO:0000313" key="8">
    <source>
        <dbReference type="Proteomes" id="UP001454036"/>
    </source>
</evidence>
<dbReference type="EMBL" id="BAABME010009144">
    <property type="protein sequence ID" value="GAA0174601.1"/>
    <property type="molecule type" value="Genomic_DNA"/>
</dbReference>
<feature type="compositionally biased region" description="Low complexity" evidence="5">
    <location>
        <begin position="144"/>
        <end position="161"/>
    </location>
</feature>
<dbReference type="InterPro" id="IPR000315">
    <property type="entry name" value="Znf_B-box"/>
</dbReference>
<evidence type="ECO:0000256" key="3">
    <source>
        <dbReference type="ARBA" id="ARBA00022833"/>
    </source>
</evidence>
<dbReference type="PROSITE" id="PS50119">
    <property type="entry name" value="ZF_BBOX"/>
    <property type="match status" value="1"/>
</dbReference>
<reference evidence="7 8" key="1">
    <citation type="submission" date="2024-01" db="EMBL/GenBank/DDBJ databases">
        <title>The complete chloroplast genome sequence of Lithospermum erythrorhizon: insights into the phylogenetic relationship among Boraginaceae species and the maternal lineages of purple gromwells.</title>
        <authorList>
            <person name="Okada T."/>
            <person name="Watanabe K."/>
        </authorList>
    </citation>
    <scope>NUCLEOTIDE SEQUENCE [LARGE SCALE GENOMIC DNA]</scope>
</reference>
<keyword evidence="1" id="KW-0479">Metal-binding</keyword>
<dbReference type="SMART" id="SM00336">
    <property type="entry name" value="BBOX"/>
    <property type="match status" value="1"/>
</dbReference>
<evidence type="ECO:0000313" key="7">
    <source>
        <dbReference type="EMBL" id="GAA0174601.1"/>
    </source>
</evidence>
<gene>
    <name evidence="7" type="ORF">LIER_27962</name>
</gene>
<dbReference type="InterPro" id="IPR049808">
    <property type="entry name" value="CONSTANS-like_Bbox1"/>
</dbReference>
<keyword evidence="3" id="KW-0862">Zinc</keyword>
<dbReference type="GO" id="GO:0008270">
    <property type="term" value="F:zinc ion binding"/>
    <property type="evidence" value="ECO:0007669"/>
    <property type="project" value="UniProtKB-KW"/>
</dbReference>
<proteinExistence type="predicted"/>
<feature type="compositionally biased region" description="Acidic residues" evidence="5">
    <location>
        <begin position="99"/>
        <end position="143"/>
    </location>
</feature>
<organism evidence="7 8">
    <name type="scientific">Lithospermum erythrorhizon</name>
    <name type="common">Purple gromwell</name>
    <name type="synonym">Lithospermum officinale var. erythrorhizon</name>
    <dbReference type="NCBI Taxonomy" id="34254"/>
    <lineage>
        <taxon>Eukaryota</taxon>
        <taxon>Viridiplantae</taxon>
        <taxon>Streptophyta</taxon>
        <taxon>Embryophyta</taxon>
        <taxon>Tracheophyta</taxon>
        <taxon>Spermatophyta</taxon>
        <taxon>Magnoliopsida</taxon>
        <taxon>eudicotyledons</taxon>
        <taxon>Gunneridae</taxon>
        <taxon>Pentapetalae</taxon>
        <taxon>asterids</taxon>
        <taxon>lamiids</taxon>
        <taxon>Boraginales</taxon>
        <taxon>Boraginaceae</taxon>
        <taxon>Boraginoideae</taxon>
        <taxon>Lithospermeae</taxon>
        <taxon>Lithospermum</taxon>
    </lineage>
</organism>
<dbReference type="CDD" id="cd19821">
    <property type="entry name" value="Bbox1_BBX-like"/>
    <property type="match status" value="1"/>
</dbReference>
<evidence type="ECO:0000256" key="4">
    <source>
        <dbReference type="PROSITE-ProRule" id="PRU00024"/>
    </source>
</evidence>
<dbReference type="PANTHER" id="PTHR31717">
    <property type="entry name" value="ZINC FINGER PROTEIN CONSTANS-LIKE 10"/>
    <property type="match status" value="1"/>
</dbReference>
<evidence type="ECO:0000256" key="2">
    <source>
        <dbReference type="ARBA" id="ARBA00022771"/>
    </source>
</evidence>
<sequence>MKKGMCELCNKKARLHCESDEATLCWECDEKVHGANFLVAKHCRSLLCHVCQTPTPWKASGQKLFPTISICEKCNDNKNSRTEEDEEINQPHIRNQENEVFDETESEDDDDGNQEFSSDDDDDDDDDQEVEDDDDGEDDDEGENQVVPWSSSPSMANSSSCSDEEVAAEGGFSVVSSTLKRIHQTDYLDPTDDERSLSEICGISSETSLRPWKLARN</sequence>
<evidence type="ECO:0000256" key="1">
    <source>
        <dbReference type="ARBA" id="ARBA00022723"/>
    </source>
</evidence>
<feature type="domain" description="B box-type" evidence="6">
    <location>
        <begin position="1"/>
        <end position="47"/>
    </location>
</feature>
<dbReference type="PANTHER" id="PTHR31717:SF60">
    <property type="entry name" value="B-BOX TYPE ZINC FINGER FAMILY PROTEIN"/>
    <property type="match status" value="1"/>
</dbReference>
<keyword evidence="8" id="KW-1185">Reference proteome</keyword>
<keyword evidence="2 4" id="KW-0863">Zinc-finger</keyword>
<comment type="caution">
    <text evidence="7">The sequence shown here is derived from an EMBL/GenBank/DDBJ whole genome shotgun (WGS) entry which is preliminary data.</text>
</comment>
<name>A0AAV3RGW6_LITER</name>
<dbReference type="Proteomes" id="UP001454036">
    <property type="component" value="Unassembled WGS sequence"/>
</dbReference>
<protein>
    <recommendedName>
        <fullName evidence="6">B box-type domain-containing protein</fullName>
    </recommendedName>
</protein>
<accession>A0AAV3RGW6</accession>